<organism evidence="2 3">
    <name type="scientific">Pseudobutyrivibrio xylanivorans</name>
    <dbReference type="NCBI Taxonomy" id="185007"/>
    <lineage>
        <taxon>Bacteria</taxon>
        <taxon>Bacillati</taxon>
        <taxon>Bacillota</taxon>
        <taxon>Clostridia</taxon>
        <taxon>Lachnospirales</taxon>
        <taxon>Lachnospiraceae</taxon>
        <taxon>Pseudobutyrivibrio</taxon>
    </lineage>
</organism>
<sequence>MDFQDIFIKDEDFASAVQETILPFMNGKLEDGYFVNTDGMNLHYQMMINPVEKASIVISHGYCEFSTKFTETMYYFYKMGYSVFILEHRGHGFSDRQVDGYSKVYVDRFDNYVKDFNQFIEKIVIPESKSGHLYLFAHSMGGAVGARYLEKYPKVFEKAVLTSPMIRLATHNINKFVATLVCILSYLPMFSKRYLPKHHDYDHTFKYPRCSAMSKARYTYQYNEREREPHYRTNGASFAWIREALNVSKKILKNAHLIEIPVILMQASKDTLVMGDAQEQFCQKVKDCKLIVFEGSKHEIFNATDEIIQDYYKKIFDYYEN</sequence>
<dbReference type="InterPro" id="IPR022742">
    <property type="entry name" value="Hydrolase_4"/>
</dbReference>
<dbReference type="InterPro" id="IPR029058">
    <property type="entry name" value="AB_hydrolase_fold"/>
</dbReference>
<evidence type="ECO:0000313" key="2">
    <source>
        <dbReference type="EMBL" id="SCZ80844.1"/>
    </source>
</evidence>
<dbReference type="Pfam" id="PF12146">
    <property type="entry name" value="Hydrolase_4"/>
    <property type="match status" value="1"/>
</dbReference>
<reference evidence="2 3" key="1">
    <citation type="submission" date="2016-10" db="EMBL/GenBank/DDBJ databases">
        <authorList>
            <person name="de Groot N.N."/>
        </authorList>
    </citation>
    <scope>NUCLEOTIDE SEQUENCE [LARGE SCALE GENOMIC DNA]</scope>
    <source>
        <strain evidence="2 3">DSM 10317</strain>
    </source>
</reference>
<proteinExistence type="predicted"/>
<accession>A0A1G5S3A1</accession>
<protein>
    <submittedName>
        <fullName evidence="2">Lysophospholipase</fullName>
    </submittedName>
</protein>
<dbReference type="Proteomes" id="UP000199428">
    <property type="component" value="Unassembled WGS sequence"/>
</dbReference>
<dbReference type="RefSeq" id="WP_051194712.1">
    <property type="nucleotide sequence ID" value="NZ_FMWK01000016.1"/>
</dbReference>
<dbReference type="PANTHER" id="PTHR11614">
    <property type="entry name" value="PHOSPHOLIPASE-RELATED"/>
    <property type="match status" value="1"/>
</dbReference>
<evidence type="ECO:0000259" key="1">
    <source>
        <dbReference type="Pfam" id="PF12146"/>
    </source>
</evidence>
<dbReference type="InterPro" id="IPR051044">
    <property type="entry name" value="MAG_DAG_Lipase"/>
</dbReference>
<dbReference type="Gene3D" id="3.40.50.1820">
    <property type="entry name" value="alpha/beta hydrolase"/>
    <property type="match status" value="1"/>
</dbReference>
<gene>
    <name evidence="2" type="ORF">SAMN02910350_02506</name>
</gene>
<feature type="domain" description="Serine aminopeptidase S33" evidence="1">
    <location>
        <begin position="53"/>
        <end position="303"/>
    </location>
</feature>
<dbReference type="AlphaFoldDB" id="A0A1G5S3A1"/>
<dbReference type="EMBL" id="FMWK01000016">
    <property type="protein sequence ID" value="SCZ80844.1"/>
    <property type="molecule type" value="Genomic_DNA"/>
</dbReference>
<evidence type="ECO:0000313" key="3">
    <source>
        <dbReference type="Proteomes" id="UP000199428"/>
    </source>
</evidence>
<dbReference type="SUPFAM" id="SSF53474">
    <property type="entry name" value="alpha/beta-Hydrolases"/>
    <property type="match status" value="1"/>
</dbReference>
<name>A0A1G5S3A1_PSEXY</name>